<proteinExistence type="predicted"/>
<dbReference type="PANTHER" id="PTHR19328:SF13">
    <property type="entry name" value="HIPL1 PROTEIN"/>
    <property type="match status" value="1"/>
</dbReference>
<feature type="chain" id="PRO_5043431811" evidence="1">
    <location>
        <begin position="32"/>
        <end position="402"/>
    </location>
</feature>
<feature type="domain" description="Glucose/Sorbosone dehydrogenase" evidence="2">
    <location>
        <begin position="73"/>
        <end position="382"/>
    </location>
</feature>
<dbReference type="PANTHER" id="PTHR19328">
    <property type="entry name" value="HEDGEHOG-INTERACTING PROTEIN"/>
    <property type="match status" value="1"/>
</dbReference>
<dbReference type="InterPro" id="IPR012938">
    <property type="entry name" value="Glc/Sorbosone_DH"/>
</dbReference>
<dbReference type="Proteomes" id="UP001172737">
    <property type="component" value="Unassembled WGS sequence"/>
</dbReference>
<dbReference type="Gene3D" id="2.120.10.30">
    <property type="entry name" value="TolB, C-terminal domain"/>
    <property type="match status" value="1"/>
</dbReference>
<dbReference type="PROSITE" id="PS51257">
    <property type="entry name" value="PROKAR_LIPOPROTEIN"/>
    <property type="match status" value="1"/>
</dbReference>
<name>A0AAW7M5T5_9MICO</name>
<evidence type="ECO:0000313" key="3">
    <source>
        <dbReference type="EMBL" id="MDN4487426.1"/>
    </source>
</evidence>
<accession>A0AAW7M5T5</accession>
<evidence type="ECO:0000256" key="1">
    <source>
        <dbReference type="SAM" id="SignalP"/>
    </source>
</evidence>
<dbReference type="Pfam" id="PF07995">
    <property type="entry name" value="GSDH"/>
    <property type="match status" value="1"/>
</dbReference>
<keyword evidence="4" id="KW-1185">Reference proteome</keyword>
<dbReference type="RefSeq" id="WP_301118486.1">
    <property type="nucleotide sequence ID" value="NZ_JAUHPX010000002.1"/>
</dbReference>
<dbReference type="InterPro" id="IPR011042">
    <property type="entry name" value="6-blade_b-propeller_TolB-like"/>
</dbReference>
<protein>
    <submittedName>
        <fullName evidence="3">PQQ-dependent sugar dehydrogenase</fullName>
    </submittedName>
</protein>
<sequence>MFTPLRIVALSCALPLTLAACSAGSSSDASASAERIVTGTKPAAAESTTPAPTMIGGPAVLEVAEQVTVTNQLTAPWDIEVTADGSLLVSERDSATISRVRAGVRTALNGPGVEALRGMVNAEGEGGLLGLAISAEHPEHVYAYITREDDNAIVRLDLHDDLLGLPTVVLEGIPAAANHDGGRIKFGPDGFLYVSTGDAGEPELAAASDNLYGKILRVVADGSEADGTAAPDNPFGTRVWSYGHRNVEGFGWVADGRMYASELGANAEDELNLIVAGGNYGWPEHEGMSGAPEGTSPGDTVDGVTYPVVTWTTSEASPSGVAVTYEGIYVAALRGEQIWRIPLTEDGIGTPHTLLSDLGRMRDVAVAPNGTLYALTSNTDGRGDAAEGDDLLVRLTLAEPEA</sequence>
<dbReference type="EMBL" id="JAUHPX010000002">
    <property type="protein sequence ID" value="MDN4487426.1"/>
    <property type="molecule type" value="Genomic_DNA"/>
</dbReference>
<reference evidence="3" key="1">
    <citation type="submission" date="2023-06" db="EMBL/GenBank/DDBJ databases">
        <title>Sysu t00039.</title>
        <authorList>
            <person name="Gao L."/>
            <person name="Fang B.-Z."/>
            <person name="Li W.-J."/>
        </authorList>
    </citation>
    <scope>NUCLEOTIDE SEQUENCE</scope>
    <source>
        <strain evidence="3">SYSU T00039</strain>
    </source>
</reference>
<gene>
    <name evidence="3" type="ORF">QQX10_04495</name>
</gene>
<organism evidence="3 4">
    <name type="scientific">Demequina lignilytica</name>
    <dbReference type="NCBI Taxonomy" id="3051663"/>
    <lineage>
        <taxon>Bacteria</taxon>
        <taxon>Bacillati</taxon>
        <taxon>Actinomycetota</taxon>
        <taxon>Actinomycetes</taxon>
        <taxon>Micrococcales</taxon>
        <taxon>Demequinaceae</taxon>
        <taxon>Demequina</taxon>
    </lineage>
</organism>
<keyword evidence="1" id="KW-0732">Signal</keyword>
<evidence type="ECO:0000259" key="2">
    <source>
        <dbReference type="Pfam" id="PF07995"/>
    </source>
</evidence>
<dbReference type="AlphaFoldDB" id="A0AAW7M5T5"/>
<feature type="signal peptide" evidence="1">
    <location>
        <begin position="1"/>
        <end position="31"/>
    </location>
</feature>
<dbReference type="InterPro" id="IPR011041">
    <property type="entry name" value="Quinoprot_gluc/sorb_DH_b-prop"/>
</dbReference>
<dbReference type="SUPFAM" id="SSF50952">
    <property type="entry name" value="Soluble quinoprotein glucose dehydrogenase"/>
    <property type="match status" value="1"/>
</dbReference>
<comment type="caution">
    <text evidence="3">The sequence shown here is derived from an EMBL/GenBank/DDBJ whole genome shotgun (WGS) entry which is preliminary data.</text>
</comment>
<evidence type="ECO:0000313" key="4">
    <source>
        <dbReference type="Proteomes" id="UP001172737"/>
    </source>
</evidence>